<dbReference type="SUPFAM" id="SSF53474">
    <property type="entry name" value="alpha/beta-Hydrolases"/>
    <property type="match status" value="1"/>
</dbReference>
<dbReference type="Proteomes" id="UP000570010">
    <property type="component" value="Unassembled WGS sequence"/>
</dbReference>
<dbReference type="AlphaFoldDB" id="A0A6B3VTK0"/>
<protein>
    <submittedName>
        <fullName evidence="3">Alpha/beta hydrolase</fullName>
    </submittedName>
</protein>
<accession>A0A6B3VTK0</accession>
<sequence length="266" mass="30553">MIERKIQSSKGTIYYWTNEIVPPQEFAIVFCHGLTADHTLFDKQVEHLSAEYKLITWDFPLHGKSRPYKDFSFANVNEEMLTILEQENIEKIVLVGQSAGGYIAQSFIHEYGDKVIGFIGIGTTPYDKCYYKKSELFWIKHYSTIARLYPFSYYCKAGAKAITVTDEARTSMYKTLVSLGKKDMLKAVSAVYGEFLKIDDEVQFNCPVLITYGEYDNTGYVKKYCNNWAEKTGYPLKIISNSSHNANYDNYEEFNGLLVSFVQSII</sequence>
<reference evidence="3 4" key="1">
    <citation type="submission" date="2020-02" db="EMBL/GenBank/DDBJ databases">
        <title>Bacillus aquiflavi sp. nov., isolated from yellow water of strong flavor Chinese baijiu in Yibin region of China.</title>
        <authorList>
            <person name="Xie J."/>
        </authorList>
    </citation>
    <scope>NUCLEOTIDE SEQUENCE [LARGE SCALE GENOMIC DNA]</scope>
    <source>
        <strain evidence="3 4">3H-10</strain>
    </source>
</reference>
<dbReference type="InterPro" id="IPR000073">
    <property type="entry name" value="AB_hydrolase_1"/>
</dbReference>
<dbReference type="PANTHER" id="PTHR43798">
    <property type="entry name" value="MONOACYLGLYCEROL LIPASE"/>
    <property type="match status" value="1"/>
</dbReference>
<proteinExistence type="predicted"/>
<dbReference type="EMBL" id="JAAIWN010000004">
    <property type="protein sequence ID" value="NEY80528.1"/>
    <property type="molecule type" value="Genomic_DNA"/>
</dbReference>
<dbReference type="PANTHER" id="PTHR43798:SF33">
    <property type="entry name" value="HYDROLASE, PUTATIVE (AFU_ORTHOLOGUE AFUA_2G14860)-RELATED"/>
    <property type="match status" value="1"/>
</dbReference>
<keyword evidence="3" id="KW-0378">Hydrolase</keyword>
<comment type="caution">
    <text evidence="3">The sequence shown here is derived from an EMBL/GenBank/DDBJ whole genome shotgun (WGS) entry which is preliminary data.</text>
</comment>
<evidence type="ECO:0000259" key="1">
    <source>
        <dbReference type="Pfam" id="PF00561"/>
    </source>
</evidence>
<dbReference type="InterPro" id="IPR029058">
    <property type="entry name" value="AB_hydrolase_fold"/>
</dbReference>
<evidence type="ECO:0000313" key="5">
    <source>
        <dbReference type="Proteomes" id="UP000570010"/>
    </source>
</evidence>
<evidence type="ECO:0000313" key="4">
    <source>
        <dbReference type="Proteomes" id="UP000472971"/>
    </source>
</evidence>
<feature type="domain" description="AB hydrolase-1" evidence="1">
    <location>
        <begin position="27"/>
        <end position="123"/>
    </location>
</feature>
<reference evidence="2 5" key="2">
    <citation type="submission" date="2020-07" db="EMBL/GenBank/DDBJ databases">
        <authorList>
            <person name="Feng H."/>
        </authorList>
    </citation>
    <scope>NUCLEOTIDE SEQUENCE [LARGE SCALE GENOMIC DNA]</scope>
    <source>
        <strain evidence="5">s-12</strain>
        <strain evidence="2">S-12</strain>
    </source>
</reference>
<evidence type="ECO:0000313" key="3">
    <source>
        <dbReference type="EMBL" id="NEY80528.1"/>
    </source>
</evidence>
<evidence type="ECO:0000313" key="2">
    <source>
        <dbReference type="EMBL" id="MBA4536155.1"/>
    </source>
</evidence>
<dbReference type="Pfam" id="PF00561">
    <property type="entry name" value="Abhydrolase_1"/>
    <property type="match status" value="1"/>
</dbReference>
<dbReference type="EMBL" id="JACEIO010000004">
    <property type="protein sequence ID" value="MBA4536155.1"/>
    <property type="molecule type" value="Genomic_DNA"/>
</dbReference>
<keyword evidence="4" id="KW-1185">Reference proteome</keyword>
<dbReference type="Gene3D" id="3.40.50.1820">
    <property type="entry name" value="alpha/beta hydrolase"/>
    <property type="match status" value="1"/>
</dbReference>
<gene>
    <name evidence="3" type="ORF">G4D64_03100</name>
    <name evidence="2" type="ORF">H1Z61_03110</name>
</gene>
<organism evidence="3 4">
    <name type="scientific">Bacillus aquiflavi</name>
    <dbReference type="NCBI Taxonomy" id="2672567"/>
    <lineage>
        <taxon>Bacteria</taxon>
        <taxon>Bacillati</taxon>
        <taxon>Bacillota</taxon>
        <taxon>Bacilli</taxon>
        <taxon>Bacillales</taxon>
        <taxon>Bacillaceae</taxon>
        <taxon>Bacillus</taxon>
    </lineage>
</organism>
<dbReference type="RefSeq" id="WP_163240014.1">
    <property type="nucleotide sequence ID" value="NZ_JAAIWN010000004.1"/>
</dbReference>
<dbReference type="InterPro" id="IPR050266">
    <property type="entry name" value="AB_hydrolase_sf"/>
</dbReference>
<dbReference type="GO" id="GO:0016787">
    <property type="term" value="F:hydrolase activity"/>
    <property type="evidence" value="ECO:0007669"/>
    <property type="project" value="UniProtKB-KW"/>
</dbReference>
<dbReference type="GO" id="GO:0016020">
    <property type="term" value="C:membrane"/>
    <property type="evidence" value="ECO:0007669"/>
    <property type="project" value="TreeGrafter"/>
</dbReference>
<dbReference type="Proteomes" id="UP000472971">
    <property type="component" value="Unassembled WGS sequence"/>
</dbReference>
<name>A0A6B3VTK0_9BACI</name>